<dbReference type="RefSeq" id="XP_033390651.1">
    <property type="nucleotide sequence ID" value="XM_033528289.1"/>
</dbReference>
<gene>
    <name evidence="2" type="ORF">BU24DRAFT_42358</name>
</gene>
<dbReference type="GeneID" id="54285686"/>
<proteinExistence type="predicted"/>
<dbReference type="AlphaFoldDB" id="A0A6A5Y9Q5"/>
<dbReference type="Proteomes" id="UP000799778">
    <property type="component" value="Unassembled WGS sequence"/>
</dbReference>
<sequence length="159" mass="18749">MFGSVFGLELCFVWPRDGGVSHVPSLRFFYVGYMRERQWGTEDILNLLLFIQSFVQRPGNPTSVTISRGCNSYHKASPHEKERETTLNMHLLFISLIGSRYSIFPFKTCIFIYRRHYDDVKFRFFFPFLFAVCFIFPFSFSNLAFGLLFLDPPILQSFY</sequence>
<keyword evidence="3" id="KW-1185">Reference proteome</keyword>
<evidence type="ECO:0000256" key="1">
    <source>
        <dbReference type="SAM" id="Phobius"/>
    </source>
</evidence>
<name>A0A6A5Y9Q5_9PLEO</name>
<evidence type="ECO:0000313" key="2">
    <source>
        <dbReference type="EMBL" id="KAF2022312.1"/>
    </source>
</evidence>
<keyword evidence="1" id="KW-1133">Transmembrane helix</keyword>
<organism evidence="2 3">
    <name type="scientific">Aaosphaeria arxii CBS 175.79</name>
    <dbReference type="NCBI Taxonomy" id="1450172"/>
    <lineage>
        <taxon>Eukaryota</taxon>
        <taxon>Fungi</taxon>
        <taxon>Dikarya</taxon>
        <taxon>Ascomycota</taxon>
        <taxon>Pezizomycotina</taxon>
        <taxon>Dothideomycetes</taxon>
        <taxon>Pleosporomycetidae</taxon>
        <taxon>Pleosporales</taxon>
        <taxon>Pleosporales incertae sedis</taxon>
        <taxon>Aaosphaeria</taxon>
    </lineage>
</organism>
<evidence type="ECO:0000313" key="3">
    <source>
        <dbReference type="Proteomes" id="UP000799778"/>
    </source>
</evidence>
<feature type="transmembrane region" description="Helical" evidence="1">
    <location>
        <begin position="125"/>
        <end position="150"/>
    </location>
</feature>
<reference evidence="2" key="1">
    <citation type="journal article" date="2020" name="Stud. Mycol.">
        <title>101 Dothideomycetes genomes: a test case for predicting lifestyles and emergence of pathogens.</title>
        <authorList>
            <person name="Haridas S."/>
            <person name="Albert R."/>
            <person name="Binder M."/>
            <person name="Bloem J."/>
            <person name="Labutti K."/>
            <person name="Salamov A."/>
            <person name="Andreopoulos B."/>
            <person name="Baker S."/>
            <person name="Barry K."/>
            <person name="Bills G."/>
            <person name="Bluhm B."/>
            <person name="Cannon C."/>
            <person name="Castanera R."/>
            <person name="Culley D."/>
            <person name="Daum C."/>
            <person name="Ezra D."/>
            <person name="Gonzalez J."/>
            <person name="Henrissat B."/>
            <person name="Kuo A."/>
            <person name="Liang C."/>
            <person name="Lipzen A."/>
            <person name="Lutzoni F."/>
            <person name="Magnuson J."/>
            <person name="Mondo S."/>
            <person name="Nolan M."/>
            <person name="Ohm R."/>
            <person name="Pangilinan J."/>
            <person name="Park H.-J."/>
            <person name="Ramirez L."/>
            <person name="Alfaro M."/>
            <person name="Sun H."/>
            <person name="Tritt A."/>
            <person name="Yoshinaga Y."/>
            <person name="Zwiers L.-H."/>
            <person name="Turgeon B."/>
            <person name="Goodwin S."/>
            <person name="Spatafora J."/>
            <person name="Crous P."/>
            <person name="Grigoriev I."/>
        </authorList>
    </citation>
    <scope>NUCLEOTIDE SEQUENCE</scope>
    <source>
        <strain evidence="2">CBS 175.79</strain>
    </source>
</reference>
<accession>A0A6A5Y9Q5</accession>
<keyword evidence="1" id="KW-0812">Transmembrane</keyword>
<keyword evidence="1" id="KW-0472">Membrane</keyword>
<dbReference type="EMBL" id="ML978066">
    <property type="protein sequence ID" value="KAF2022312.1"/>
    <property type="molecule type" value="Genomic_DNA"/>
</dbReference>
<feature type="transmembrane region" description="Helical" evidence="1">
    <location>
        <begin position="91"/>
        <end position="113"/>
    </location>
</feature>
<protein>
    <submittedName>
        <fullName evidence="2">Uncharacterized protein</fullName>
    </submittedName>
</protein>